<keyword evidence="12" id="KW-1185">Reference proteome</keyword>
<keyword evidence="2" id="KW-0645">Protease</keyword>
<dbReference type="Pfam" id="PF00877">
    <property type="entry name" value="NLPC_P60"/>
    <property type="match status" value="1"/>
</dbReference>
<dbReference type="SUPFAM" id="SSF54001">
    <property type="entry name" value="Cysteine proteinases"/>
    <property type="match status" value="1"/>
</dbReference>
<dbReference type="InterPro" id="IPR038765">
    <property type="entry name" value="Papain-like_cys_pep_sf"/>
</dbReference>
<evidence type="ECO:0000256" key="4">
    <source>
        <dbReference type="ARBA" id="ARBA00022801"/>
    </source>
</evidence>
<dbReference type="AlphaFoldDB" id="A0A923F5U8"/>
<dbReference type="RefSeq" id="WP_186533075.1">
    <property type="nucleotide sequence ID" value="NZ_JABWQP020000006.1"/>
</dbReference>
<dbReference type="PANTHER" id="PTHR34858">
    <property type="entry name" value="CYSO-CYSTEINE PEPTIDASE"/>
    <property type="match status" value="1"/>
</dbReference>
<keyword evidence="7" id="KW-0482">Metalloprotease</keyword>
<dbReference type="GO" id="GO:0008270">
    <property type="term" value="F:zinc ion binding"/>
    <property type="evidence" value="ECO:0007669"/>
    <property type="project" value="TreeGrafter"/>
</dbReference>
<dbReference type="Proteomes" id="UP000648816">
    <property type="component" value="Unassembled WGS sequence"/>
</dbReference>
<evidence type="ECO:0000256" key="2">
    <source>
        <dbReference type="ARBA" id="ARBA00022670"/>
    </source>
</evidence>
<dbReference type="GO" id="GO:0008234">
    <property type="term" value="F:cysteine-type peptidase activity"/>
    <property type="evidence" value="ECO:0007669"/>
    <property type="project" value="UniProtKB-KW"/>
</dbReference>
<dbReference type="InterPro" id="IPR000064">
    <property type="entry name" value="NLP_P60_dom"/>
</dbReference>
<feature type="domain" description="JAB1/MPN/MOV34 metalloenzyme" evidence="9">
    <location>
        <begin position="1"/>
        <end position="116"/>
    </location>
</feature>
<organism evidence="10">
    <name type="scientific">Pseudomonas khorasanensis</name>
    <dbReference type="NCBI Taxonomy" id="2745508"/>
    <lineage>
        <taxon>Bacteria</taxon>
        <taxon>Pseudomonadati</taxon>
        <taxon>Pseudomonadota</taxon>
        <taxon>Gammaproteobacteria</taxon>
        <taxon>Pseudomonadales</taxon>
        <taxon>Pseudomonadaceae</taxon>
        <taxon>Pseudomonas</taxon>
    </lineage>
</organism>
<protein>
    <submittedName>
        <fullName evidence="10">C40 family peptidase</fullName>
    </submittedName>
</protein>
<comment type="similarity">
    <text evidence="1">Belongs to the peptidase C40 family.</text>
</comment>
<reference evidence="10 12" key="1">
    <citation type="journal article" date="2020" name="Microorganisms">
        <title>Reliable Identification of Environmental Pseudomonas Isolates Using the rpoD Gene.</title>
        <authorList>
            <consortium name="The Broad Institute Genome Sequencing Platform"/>
            <person name="Girard L."/>
            <person name="Lood C."/>
            <person name="Rokni-Zadeh H."/>
            <person name="van Noort V."/>
            <person name="Lavigne R."/>
            <person name="De Mot R."/>
        </authorList>
    </citation>
    <scope>NUCLEOTIDE SEQUENCE</scope>
    <source>
        <strain evidence="10 12">SWRI153</strain>
    </source>
</reference>
<dbReference type="PANTHER" id="PTHR34858:SF1">
    <property type="entry name" value="CYSO-CYSTEINE PEPTIDASE"/>
    <property type="match status" value="1"/>
</dbReference>
<keyword evidence="6" id="KW-0862">Zinc</keyword>
<evidence type="ECO:0000313" key="12">
    <source>
        <dbReference type="Proteomes" id="UP000648816"/>
    </source>
</evidence>
<evidence type="ECO:0000256" key="3">
    <source>
        <dbReference type="ARBA" id="ARBA00022723"/>
    </source>
</evidence>
<keyword evidence="3" id="KW-0479">Metal-binding</keyword>
<dbReference type="SUPFAM" id="SSF102712">
    <property type="entry name" value="JAB1/MPN domain"/>
    <property type="match status" value="1"/>
</dbReference>
<evidence type="ECO:0000256" key="1">
    <source>
        <dbReference type="ARBA" id="ARBA00007074"/>
    </source>
</evidence>
<dbReference type="Gene3D" id="3.90.1720.10">
    <property type="entry name" value="endopeptidase domain like (from Nostoc punctiforme)"/>
    <property type="match status" value="1"/>
</dbReference>
<dbReference type="GO" id="GO:0008235">
    <property type="term" value="F:metalloexopeptidase activity"/>
    <property type="evidence" value="ECO:0007669"/>
    <property type="project" value="TreeGrafter"/>
</dbReference>
<feature type="compositionally biased region" description="Basic and acidic residues" evidence="8">
    <location>
        <begin position="264"/>
        <end position="277"/>
    </location>
</feature>
<dbReference type="SMART" id="SM00232">
    <property type="entry name" value="JAB_MPN"/>
    <property type="match status" value="1"/>
</dbReference>
<dbReference type="InterPro" id="IPR000555">
    <property type="entry name" value="JAMM/MPN+_dom"/>
</dbReference>
<evidence type="ECO:0000256" key="6">
    <source>
        <dbReference type="ARBA" id="ARBA00022833"/>
    </source>
</evidence>
<evidence type="ECO:0000256" key="8">
    <source>
        <dbReference type="SAM" id="MobiDB-lite"/>
    </source>
</evidence>
<feature type="compositionally biased region" description="Polar residues" evidence="8">
    <location>
        <begin position="253"/>
        <end position="263"/>
    </location>
</feature>
<dbReference type="GO" id="GO:0006508">
    <property type="term" value="P:proteolysis"/>
    <property type="evidence" value="ECO:0007669"/>
    <property type="project" value="UniProtKB-KW"/>
</dbReference>
<evidence type="ECO:0000259" key="9">
    <source>
        <dbReference type="SMART" id="SM00232"/>
    </source>
</evidence>
<evidence type="ECO:0000256" key="5">
    <source>
        <dbReference type="ARBA" id="ARBA00022807"/>
    </source>
</evidence>
<reference evidence="10" key="2">
    <citation type="submission" date="2020-07" db="EMBL/GenBank/DDBJ databases">
        <authorList>
            <person name="Lood C."/>
            <person name="Girard L."/>
        </authorList>
    </citation>
    <scope>NUCLEOTIDE SEQUENCE</scope>
    <source>
        <strain evidence="10">SWRI153</strain>
    </source>
</reference>
<evidence type="ECO:0000313" key="11">
    <source>
        <dbReference type="EMBL" id="MBV4486950.1"/>
    </source>
</evidence>
<sequence>MNKAILNAISRHAIAQYPSECCGLIIRDGRRKRYMPCRNIATTPSEHFRLAPQDYAQAEECGEIFAVVHSHPDYPATASEADRVSCEVSGLPWHILEVRKDDEGQVYAGELVTIKPIGYQAPLIGRAFAHGVHDCLSIILDYYRREMAIELGDYLREDGWWDKGGNLYLDNLPAAGFEQVNRPKQGDIVLMQIRSPVPNHAAIFLEDGMLKSEPQHFPSPGTILHHLYGRDSRRDTYGGYWAEVTVSCWRHGSTMSSSPGNSKPNDRNRTAGLRKER</sequence>
<dbReference type="InterPro" id="IPR028090">
    <property type="entry name" value="JAB_dom_prok"/>
</dbReference>
<comment type="caution">
    <text evidence="10">The sequence shown here is derived from an EMBL/GenBank/DDBJ whole genome shotgun (WGS) entry which is preliminary data.</text>
</comment>
<evidence type="ECO:0000256" key="7">
    <source>
        <dbReference type="ARBA" id="ARBA00023049"/>
    </source>
</evidence>
<name>A0A923F5U8_9PSED</name>
<feature type="region of interest" description="Disordered" evidence="8">
    <location>
        <begin position="252"/>
        <end position="277"/>
    </location>
</feature>
<accession>A0A923F5U8</accession>
<dbReference type="CDD" id="cd08073">
    <property type="entry name" value="MPN_NLPC_P60"/>
    <property type="match status" value="1"/>
</dbReference>
<keyword evidence="4" id="KW-0378">Hydrolase</keyword>
<dbReference type="EMBL" id="JABWQP020000006">
    <property type="protein sequence ID" value="MBV4486950.1"/>
    <property type="molecule type" value="Genomic_DNA"/>
</dbReference>
<proteinExistence type="inferred from homology"/>
<keyword evidence="5" id="KW-0788">Thiol protease</keyword>
<dbReference type="Gene3D" id="3.40.140.10">
    <property type="entry name" value="Cytidine Deaminase, domain 2"/>
    <property type="match status" value="1"/>
</dbReference>
<gene>
    <name evidence="11" type="ORF">HU727_015255</name>
    <name evidence="10" type="ORF">HU727_17985</name>
</gene>
<reference evidence="11" key="3">
    <citation type="submission" date="2021-06" db="EMBL/GenBank/DDBJ databases">
        <title>Updating the genus Pseudomonas: Description of 43 new species and partition of the Pseudomonas putida group.</title>
        <authorList>
            <person name="Girard L."/>
            <person name="Lood C."/>
            <person name="Vandamme P."/>
            <person name="Rokni-Zadeh H."/>
            <person name="Van Noort V."/>
            <person name="Hofte M."/>
            <person name="Lavigne R."/>
            <person name="De Mot R."/>
        </authorList>
    </citation>
    <scope>NUCLEOTIDE SEQUENCE</scope>
    <source>
        <strain evidence="11">SWRI153</strain>
    </source>
</reference>
<dbReference type="InterPro" id="IPR051929">
    <property type="entry name" value="VirAsm_ModProt"/>
</dbReference>
<evidence type="ECO:0000313" key="10">
    <source>
        <dbReference type="EMBL" id="MBC3343530.1"/>
    </source>
</evidence>
<dbReference type="Pfam" id="PF14464">
    <property type="entry name" value="Prok-JAB"/>
    <property type="match status" value="1"/>
</dbReference>
<dbReference type="EMBL" id="JABWQP010000010">
    <property type="protein sequence ID" value="MBC3343530.1"/>
    <property type="molecule type" value="Genomic_DNA"/>
</dbReference>